<proteinExistence type="predicted"/>
<accession>A0A1D1W1I9</accession>
<protein>
    <submittedName>
        <fullName evidence="1">Uncharacterized protein</fullName>
    </submittedName>
</protein>
<dbReference type="AlphaFoldDB" id="A0A1D1W1I9"/>
<organism evidence="1 2">
    <name type="scientific">Ramazzottius varieornatus</name>
    <name type="common">Water bear</name>
    <name type="synonym">Tardigrade</name>
    <dbReference type="NCBI Taxonomy" id="947166"/>
    <lineage>
        <taxon>Eukaryota</taxon>
        <taxon>Metazoa</taxon>
        <taxon>Ecdysozoa</taxon>
        <taxon>Tardigrada</taxon>
        <taxon>Eutardigrada</taxon>
        <taxon>Parachela</taxon>
        <taxon>Hypsibioidea</taxon>
        <taxon>Ramazzottiidae</taxon>
        <taxon>Ramazzottius</taxon>
    </lineage>
</organism>
<dbReference type="Proteomes" id="UP000186922">
    <property type="component" value="Unassembled WGS sequence"/>
</dbReference>
<comment type="caution">
    <text evidence="1">The sequence shown here is derived from an EMBL/GenBank/DDBJ whole genome shotgun (WGS) entry which is preliminary data.</text>
</comment>
<evidence type="ECO:0000313" key="2">
    <source>
        <dbReference type="Proteomes" id="UP000186922"/>
    </source>
</evidence>
<gene>
    <name evidence="1" type="primary">RvY_17012-1</name>
    <name evidence="1" type="synonym">RvY_17012.1</name>
    <name evidence="1" type="ORF">RvY_17012</name>
</gene>
<evidence type="ECO:0000313" key="1">
    <source>
        <dbReference type="EMBL" id="GAV07136.1"/>
    </source>
</evidence>
<sequence>MEPLGSLHNETFCSVKRQRKRQKLGTNGHHAERRAATQMISLGVVRRRSFRGGPKIFCYANEIQKGHERRWMLPRLHLALASVSTQFIFSATLFALESISVLIYSQYFHPNPGYVFYRTI</sequence>
<name>A0A1D1W1I9_RAMVA</name>
<dbReference type="EMBL" id="BDGG01000014">
    <property type="protein sequence ID" value="GAV07136.1"/>
    <property type="molecule type" value="Genomic_DNA"/>
</dbReference>
<reference evidence="1 2" key="1">
    <citation type="journal article" date="2016" name="Nat. Commun.">
        <title>Extremotolerant tardigrade genome and improved radiotolerance of human cultured cells by tardigrade-unique protein.</title>
        <authorList>
            <person name="Hashimoto T."/>
            <person name="Horikawa D.D."/>
            <person name="Saito Y."/>
            <person name="Kuwahara H."/>
            <person name="Kozuka-Hata H."/>
            <person name="Shin-I T."/>
            <person name="Minakuchi Y."/>
            <person name="Ohishi K."/>
            <person name="Motoyama A."/>
            <person name="Aizu T."/>
            <person name="Enomoto A."/>
            <person name="Kondo K."/>
            <person name="Tanaka S."/>
            <person name="Hara Y."/>
            <person name="Koshikawa S."/>
            <person name="Sagara H."/>
            <person name="Miura T."/>
            <person name="Yokobori S."/>
            <person name="Miyagawa K."/>
            <person name="Suzuki Y."/>
            <person name="Kubo T."/>
            <person name="Oyama M."/>
            <person name="Kohara Y."/>
            <person name="Fujiyama A."/>
            <person name="Arakawa K."/>
            <person name="Katayama T."/>
            <person name="Toyoda A."/>
            <person name="Kunieda T."/>
        </authorList>
    </citation>
    <scope>NUCLEOTIDE SEQUENCE [LARGE SCALE GENOMIC DNA]</scope>
    <source>
        <strain evidence="1 2">YOKOZUNA-1</strain>
    </source>
</reference>
<keyword evidence="2" id="KW-1185">Reference proteome</keyword>